<evidence type="ECO:0000313" key="1">
    <source>
        <dbReference type="EMBL" id="AGO01098.1"/>
    </source>
</evidence>
<sequence length="633" mass="74319">MKRLAIYLFYDHDGIVDDYIPYKLEKLKEFVQDIWFVSNSGLTVDSRKKIQHCTDYIMCRENVGFDVWGYKEAIEKIGFETLAEYDEVILLNYTFFAPIFPFSELFEWSEKQDVDFWGISDHAEIKPNPYTGTGILPKHIQSHFIAIRKTLLVSHEFQDYWKNMPMIRSYTDSVLMHESRFTNHFLTKGYNYSVYIDSDDFSVNYPTFLSIEDTLKHRCPILKRRPFFHDPLYHDVECLFLRRSIEYIENNSDYDTTLIFKNILRTTKPKDLSTNLTLLKVFDSQCEEKVRSDIKILVIAHIYYPDMLDEIVGYTKNIPCSYDLLITTSSTENKCKIESNSILQSSGAKSINVKVVEQNRGRDMSSLFITCKEEVLSNEYDWICRLHSKKSPQNSHNMSQHFKEMMYLNLLKDKAYTSKVLNYLDKNKSIGFAMPSMVHIGHPTLGHAWFTNRELAIKIAEKVGVKIPFDDISPFAAYGTMFWFRPKALRKLFEYNWKFEEFNKEPMHCDGSLAHVLERLLAYTAHDAGYLACNIMSSEMMELNYTKLEYKMQRLVSNLSNGDISYQISLAHNAKYMVGNNISSGNPNISRYFIINVVRLLKNHVLGNYPKLSKVTRMPYRKLRHYYHKLRGY</sequence>
<accession>R9WPL6</accession>
<name>R9WPL6_HAEPA</name>
<reference evidence="1" key="2">
    <citation type="submission" date="2013-03" db="EMBL/GenBank/DDBJ databases">
        <authorList>
            <person name="Young R.E.B."/>
            <person name="Hood D.W."/>
        </authorList>
    </citation>
    <scope>NUCLEOTIDE SEQUENCE</scope>
    <source>
        <strain evidence="1">30</strain>
    </source>
</reference>
<gene>
    <name evidence="1" type="primary">rgpF</name>
</gene>
<dbReference type="InterPro" id="IPR007739">
    <property type="entry name" value="RgpF"/>
</dbReference>
<organism evidence="1">
    <name type="scientific">Haemophilus parainfluenzae</name>
    <dbReference type="NCBI Taxonomy" id="729"/>
    <lineage>
        <taxon>Bacteria</taxon>
        <taxon>Pseudomonadati</taxon>
        <taxon>Pseudomonadota</taxon>
        <taxon>Gammaproteobacteria</taxon>
        <taxon>Pasteurellales</taxon>
        <taxon>Pasteurellaceae</taxon>
        <taxon>Haemophilus</taxon>
    </lineage>
</organism>
<dbReference type="EMBL" id="KC759397">
    <property type="protein sequence ID" value="AGO01098.1"/>
    <property type="molecule type" value="Genomic_DNA"/>
</dbReference>
<proteinExistence type="predicted"/>
<dbReference type="AlphaFoldDB" id="R9WPL6"/>
<dbReference type="Pfam" id="PF05045">
    <property type="entry name" value="RgpF"/>
    <property type="match status" value="1"/>
</dbReference>
<reference evidence="1" key="1">
    <citation type="journal article" date="2013" name="Int. J. Med. Microbiol.">
        <title>Haemophilus parainfluenzae expresses diverse lipopolysaccharide O-antigens using ABC transporter and Wzy polymerase-dependent mechanisms.</title>
        <authorList>
            <person name="Young R.E."/>
            <person name="Twelkmeyer B."/>
            <person name="Vitiazeva V."/>
            <person name="Power P.M."/>
            <person name="Schweda E.K."/>
            <person name="Hood D.W."/>
        </authorList>
    </citation>
    <scope>NUCLEOTIDE SEQUENCE</scope>
    <source>
        <strain evidence="1">30</strain>
    </source>
</reference>
<protein>
    <submittedName>
        <fullName evidence="1">RgpF</fullName>
    </submittedName>
</protein>